<dbReference type="EMBL" id="LJSK01000537">
    <property type="protein sequence ID" value="KPI82794.1"/>
    <property type="molecule type" value="Genomic_DNA"/>
</dbReference>
<dbReference type="InterPro" id="IPR056614">
    <property type="entry name" value="FAZ1_cons"/>
</dbReference>
<dbReference type="PANTHER" id="PTHR36685">
    <property type="match status" value="1"/>
</dbReference>
<keyword evidence="4" id="KW-1185">Reference proteome</keyword>
<dbReference type="PANTHER" id="PTHR36685:SF1">
    <property type="match status" value="1"/>
</dbReference>
<feature type="coiled-coil region" evidence="1">
    <location>
        <begin position="158"/>
        <end position="266"/>
    </location>
</feature>
<dbReference type="VEuPathDB" id="TriTrypDB:Lsey_0537_0020"/>
<evidence type="ECO:0000256" key="1">
    <source>
        <dbReference type="SAM" id="Coils"/>
    </source>
</evidence>
<keyword evidence="1" id="KW-0175">Coiled coil</keyword>
<dbReference type="AlphaFoldDB" id="A0A0N1HRC1"/>
<evidence type="ECO:0000313" key="4">
    <source>
        <dbReference type="Proteomes" id="UP000038009"/>
    </source>
</evidence>
<protein>
    <recommendedName>
        <fullName evidence="2">Flagellar attachment zone protein 1 conserved domain-containing protein</fullName>
    </recommendedName>
</protein>
<feature type="coiled-coil region" evidence="1">
    <location>
        <begin position="575"/>
        <end position="646"/>
    </location>
</feature>
<feature type="coiled-coil region" evidence="1">
    <location>
        <begin position="696"/>
        <end position="730"/>
    </location>
</feature>
<organism evidence="3 4">
    <name type="scientific">Leptomonas seymouri</name>
    <dbReference type="NCBI Taxonomy" id="5684"/>
    <lineage>
        <taxon>Eukaryota</taxon>
        <taxon>Discoba</taxon>
        <taxon>Euglenozoa</taxon>
        <taxon>Kinetoplastea</taxon>
        <taxon>Metakinetoplastina</taxon>
        <taxon>Trypanosomatida</taxon>
        <taxon>Trypanosomatidae</taxon>
        <taxon>Leishmaniinae</taxon>
        <taxon>Leptomonas</taxon>
    </lineage>
</organism>
<dbReference type="Proteomes" id="UP000038009">
    <property type="component" value="Unassembled WGS sequence"/>
</dbReference>
<dbReference type="OrthoDB" id="268053at2759"/>
<name>A0A0N1HRC1_LEPSE</name>
<dbReference type="OMA" id="LRMRTHE"/>
<evidence type="ECO:0000313" key="3">
    <source>
        <dbReference type="EMBL" id="KPI82794.1"/>
    </source>
</evidence>
<gene>
    <name evidence="3" type="ORF">ABL78_8194</name>
</gene>
<proteinExistence type="predicted"/>
<evidence type="ECO:0000259" key="2">
    <source>
        <dbReference type="Pfam" id="PF23398"/>
    </source>
</evidence>
<dbReference type="Pfam" id="PF23398">
    <property type="entry name" value="FAZ1_cons"/>
    <property type="match status" value="1"/>
</dbReference>
<accession>A0A0N1HRC1</accession>
<comment type="caution">
    <text evidence="3">The sequence shown here is derived from an EMBL/GenBank/DDBJ whole genome shotgun (WGS) entry which is preliminary data.</text>
</comment>
<feature type="coiled-coil region" evidence="1">
    <location>
        <begin position="466"/>
        <end position="496"/>
    </location>
</feature>
<sequence length="805" mass="91346">MLRSKLRSEKEAQALAEDCGDADGAVVHAARADELRNAIVYVEAVLAAEGQYVDALMLHVEEHVESMKSVRREIASRDEAVTALLEALALASHAAKGVGGFDDAAACSRATLMVDRGVEAEILQMEGDRHLVRAVLGVEEPPSHVDSVTSFVYSTDDVLGLREELTRQRRNAEKLQEELQRAHAAHLVDMRDRAAMMDMYTAEITAMQEELLQARAAEEAARLSSVLEEHHRKQEARQQLDEERALLNAERDVLRAELEKRTLAAEELGQEVVGLREAVDVLQWYDERRDYSAKEKPMTVSYLHRIFEGNGWRRVAQDYEEELRWMLRIDCSRACHVSVEHISRTDFVLGSLHVDFCVEHNADVAKSELRDRVAEYPFTSTWGLYYRVLNDHGYVESWFALSSRRIAERLFLEEAAARTEVQLSELGARQEWMRVLNNGTADLLRDHADGLMSKLELAGKECTDNLERLEECAALLEEARESERELRNSLFAASEEIFVLHRKHDEEKRQWEEHEEGCRRALSESVARVAEQDVAIQRQADEVVLLQSELLEITKMLAQKEETMHHLRGREADLLQKLEDGAVEYAEAVKRLDESADALEVLRRKCAALSEKVAGLEVRNDELRCNNEALTDAHRAEMEAATAETEKLKEGVHVMRAFLPQLIAAASGERAKDGGAEPHVAEEEYAASPLSDQLDANELREAFLRLLSQIEQLRCDKVNLSDDLDAAEKLRNDYLLLLEGEQHQLATERALRMRTHEQHVQFTQQLLKQITIMRNSEEDVLDDGYDCEVTSNYEPSSLHSATSPY</sequence>
<reference evidence="3 4" key="1">
    <citation type="journal article" date="2015" name="PLoS Pathog.">
        <title>Leptomonas seymouri: Adaptations to the Dixenous Life Cycle Analyzed by Genome Sequencing, Transcriptome Profiling and Co-infection with Leishmania donovani.</title>
        <authorList>
            <person name="Kraeva N."/>
            <person name="Butenko A."/>
            <person name="Hlavacova J."/>
            <person name="Kostygov A."/>
            <person name="Myskova J."/>
            <person name="Grybchuk D."/>
            <person name="Lestinova T."/>
            <person name="Votypka J."/>
            <person name="Volf P."/>
            <person name="Opperdoes F."/>
            <person name="Flegontov P."/>
            <person name="Lukes J."/>
            <person name="Yurchenko V."/>
        </authorList>
    </citation>
    <scope>NUCLEOTIDE SEQUENCE [LARGE SCALE GENOMIC DNA]</scope>
    <source>
        <strain evidence="3 4">ATCC 30220</strain>
    </source>
</reference>
<feature type="domain" description="Flagellar attachment zone protein 1 conserved" evidence="2">
    <location>
        <begin position="300"/>
        <end position="386"/>
    </location>
</feature>